<organism evidence="12 13">
    <name type="scientific">Lacticaseibacillus brantae DSM 23927</name>
    <dbReference type="NCBI Taxonomy" id="1423727"/>
    <lineage>
        <taxon>Bacteria</taxon>
        <taxon>Bacillati</taxon>
        <taxon>Bacillota</taxon>
        <taxon>Bacilli</taxon>
        <taxon>Lactobacillales</taxon>
        <taxon>Lactobacillaceae</taxon>
        <taxon>Lacticaseibacillus</taxon>
    </lineage>
</organism>
<dbReference type="Pfam" id="PF03807">
    <property type="entry name" value="F420_oxidored"/>
    <property type="match status" value="1"/>
</dbReference>
<comment type="catalytic activity">
    <reaction evidence="6 9">
        <text>L-proline + NADP(+) = (S)-1-pyrroline-5-carboxylate + NADPH + 2 H(+)</text>
        <dbReference type="Rhea" id="RHEA:14109"/>
        <dbReference type="ChEBI" id="CHEBI:15378"/>
        <dbReference type="ChEBI" id="CHEBI:17388"/>
        <dbReference type="ChEBI" id="CHEBI:57783"/>
        <dbReference type="ChEBI" id="CHEBI:58349"/>
        <dbReference type="ChEBI" id="CHEBI:60039"/>
        <dbReference type="EC" id="1.5.1.2"/>
    </reaction>
</comment>
<evidence type="ECO:0000256" key="6">
    <source>
        <dbReference type="HAMAP-Rule" id="MF_01925"/>
    </source>
</evidence>
<dbReference type="PANTHER" id="PTHR11645">
    <property type="entry name" value="PYRROLINE-5-CARBOXYLATE REDUCTASE"/>
    <property type="match status" value="1"/>
</dbReference>
<comment type="pathway">
    <text evidence="6 9">Amino-acid biosynthesis; L-proline biosynthesis; L-proline from L-glutamate 5-semialdehyde: step 1/1.</text>
</comment>
<keyword evidence="2 6" id="KW-0641">Proline biosynthesis</keyword>
<feature type="binding site" evidence="8">
    <location>
        <begin position="6"/>
        <end position="11"/>
    </location>
    <ligand>
        <name>NADP(+)</name>
        <dbReference type="ChEBI" id="CHEBI:58349"/>
    </ligand>
</feature>
<comment type="function">
    <text evidence="5 6">Catalyzes the reduction of 1-pyrroline-5-carboxylate (PCA) to L-proline.</text>
</comment>
<dbReference type="PANTHER" id="PTHR11645:SF0">
    <property type="entry name" value="PYRROLINE-5-CARBOXYLATE REDUCTASE 3"/>
    <property type="match status" value="1"/>
</dbReference>
<comment type="subcellular location">
    <subcellularLocation>
        <location evidence="6">Cytoplasm</location>
    </subcellularLocation>
</comment>
<evidence type="ECO:0000256" key="2">
    <source>
        <dbReference type="ARBA" id="ARBA00022650"/>
    </source>
</evidence>
<protein>
    <recommendedName>
        <fullName evidence="6 7">Pyrroline-5-carboxylate reductase</fullName>
        <shortName evidence="6">P5C reductase</shortName>
        <shortName evidence="6">P5CR</shortName>
        <ecNumber evidence="6 7">1.5.1.2</ecNumber>
    </recommendedName>
    <alternativeName>
        <fullName evidence="6">PCA reductase</fullName>
    </alternativeName>
</protein>
<dbReference type="SUPFAM" id="SSF48179">
    <property type="entry name" value="6-phosphogluconate dehydrogenase C-terminal domain-like"/>
    <property type="match status" value="1"/>
</dbReference>
<evidence type="ECO:0000313" key="13">
    <source>
        <dbReference type="Proteomes" id="UP000051672"/>
    </source>
</evidence>
<dbReference type="InterPro" id="IPR008927">
    <property type="entry name" value="6-PGluconate_DH-like_C_sf"/>
</dbReference>
<dbReference type="InterPro" id="IPR000304">
    <property type="entry name" value="Pyrroline-COOH_reductase"/>
</dbReference>
<keyword evidence="6 9" id="KW-0028">Amino-acid biosynthesis</keyword>
<name>A0A0R2AYA5_9LACO</name>
<evidence type="ECO:0000256" key="9">
    <source>
        <dbReference type="RuleBase" id="RU003903"/>
    </source>
</evidence>
<feature type="binding site" evidence="8">
    <location>
        <position position="53"/>
    </location>
    <ligand>
        <name>NADPH</name>
        <dbReference type="ChEBI" id="CHEBI:57783"/>
    </ligand>
</feature>
<proteinExistence type="inferred from homology"/>
<dbReference type="InterPro" id="IPR028939">
    <property type="entry name" value="P5C_Rdtase_cat_N"/>
</dbReference>
<comment type="similarity">
    <text evidence="1 6 9">Belongs to the pyrroline-5-carboxylate reductase family.</text>
</comment>
<dbReference type="NCBIfam" id="TIGR00112">
    <property type="entry name" value="proC"/>
    <property type="match status" value="1"/>
</dbReference>
<keyword evidence="13" id="KW-1185">Reference proteome</keyword>
<dbReference type="SUPFAM" id="SSF51735">
    <property type="entry name" value="NAD(P)-binding Rossmann-fold domains"/>
    <property type="match status" value="1"/>
</dbReference>
<evidence type="ECO:0000256" key="5">
    <source>
        <dbReference type="ARBA" id="ARBA00058118"/>
    </source>
</evidence>
<dbReference type="OrthoDB" id="9805754at2"/>
<dbReference type="InterPro" id="IPR029036">
    <property type="entry name" value="P5CR_dimer"/>
</dbReference>
<accession>A0A0R2AYA5</accession>
<comment type="catalytic activity">
    <reaction evidence="6">
        <text>L-proline + NAD(+) = (S)-1-pyrroline-5-carboxylate + NADH + 2 H(+)</text>
        <dbReference type="Rhea" id="RHEA:14105"/>
        <dbReference type="ChEBI" id="CHEBI:15378"/>
        <dbReference type="ChEBI" id="CHEBI:17388"/>
        <dbReference type="ChEBI" id="CHEBI:57540"/>
        <dbReference type="ChEBI" id="CHEBI:57945"/>
        <dbReference type="ChEBI" id="CHEBI:60039"/>
        <dbReference type="EC" id="1.5.1.2"/>
    </reaction>
</comment>
<feature type="domain" description="Pyrroline-5-carboxylate reductase catalytic N-terminal" evidence="10">
    <location>
        <begin position="2"/>
        <end position="94"/>
    </location>
</feature>
<keyword evidence="3 6" id="KW-0521">NADP</keyword>
<dbReference type="InterPro" id="IPR036291">
    <property type="entry name" value="NAD(P)-bd_dom_sf"/>
</dbReference>
<comment type="caution">
    <text evidence="12">The sequence shown here is derived from an EMBL/GenBank/DDBJ whole genome shotgun (WGS) entry which is preliminary data.</text>
</comment>
<evidence type="ECO:0000256" key="8">
    <source>
        <dbReference type="PIRSR" id="PIRSR000193-1"/>
    </source>
</evidence>
<dbReference type="RefSeq" id="WP_057894276.1">
    <property type="nucleotide sequence ID" value="NZ_AYZQ01000002.1"/>
</dbReference>
<dbReference type="GO" id="GO:0055129">
    <property type="term" value="P:L-proline biosynthetic process"/>
    <property type="evidence" value="ECO:0007669"/>
    <property type="project" value="UniProtKB-UniRule"/>
</dbReference>
<keyword evidence="4 6" id="KW-0560">Oxidoreductase</keyword>
<dbReference type="GO" id="GO:0004735">
    <property type="term" value="F:pyrroline-5-carboxylate reductase activity"/>
    <property type="evidence" value="ECO:0007669"/>
    <property type="project" value="UniProtKB-UniRule"/>
</dbReference>
<evidence type="ECO:0000256" key="3">
    <source>
        <dbReference type="ARBA" id="ARBA00022857"/>
    </source>
</evidence>
<dbReference type="Pfam" id="PF14748">
    <property type="entry name" value="P5CR_dimer"/>
    <property type="match status" value="1"/>
</dbReference>
<dbReference type="HAMAP" id="MF_01925">
    <property type="entry name" value="P5C_reductase"/>
    <property type="match status" value="1"/>
</dbReference>
<keyword evidence="6" id="KW-0963">Cytoplasm</keyword>
<evidence type="ECO:0000259" key="10">
    <source>
        <dbReference type="Pfam" id="PF03807"/>
    </source>
</evidence>
<dbReference type="GO" id="GO:0005737">
    <property type="term" value="C:cytoplasm"/>
    <property type="evidence" value="ECO:0007669"/>
    <property type="project" value="UniProtKB-SubCell"/>
</dbReference>
<reference evidence="12 13" key="1">
    <citation type="journal article" date="2015" name="Genome Announc.">
        <title>Expanding the biotechnology potential of lactobacilli through comparative genomics of 213 strains and associated genera.</title>
        <authorList>
            <person name="Sun Z."/>
            <person name="Harris H.M."/>
            <person name="McCann A."/>
            <person name="Guo C."/>
            <person name="Argimon S."/>
            <person name="Zhang W."/>
            <person name="Yang X."/>
            <person name="Jeffery I.B."/>
            <person name="Cooney J.C."/>
            <person name="Kagawa T.F."/>
            <person name="Liu W."/>
            <person name="Song Y."/>
            <person name="Salvetti E."/>
            <person name="Wrobel A."/>
            <person name="Rasinkangas P."/>
            <person name="Parkhill J."/>
            <person name="Rea M.C."/>
            <person name="O'Sullivan O."/>
            <person name="Ritari J."/>
            <person name="Douillard F.P."/>
            <person name="Paul Ross R."/>
            <person name="Yang R."/>
            <person name="Briner A.E."/>
            <person name="Felis G.E."/>
            <person name="de Vos W.M."/>
            <person name="Barrangou R."/>
            <person name="Klaenhammer T.R."/>
            <person name="Caufield P.W."/>
            <person name="Cui Y."/>
            <person name="Zhang H."/>
            <person name="O'Toole P.W."/>
        </authorList>
    </citation>
    <scope>NUCLEOTIDE SEQUENCE [LARGE SCALE GENOMIC DNA]</scope>
    <source>
        <strain evidence="12 13">DSM 23927</strain>
    </source>
</reference>
<evidence type="ECO:0000256" key="4">
    <source>
        <dbReference type="ARBA" id="ARBA00023002"/>
    </source>
</evidence>
<evidence type="ECO:0000259" key="11">
    <source>
        <dbReference type="Pfam" id="PF14748"/>
    </source>
</evidence>
<dbReference type="AlphaFoldDB" id="A0A0R2AYA5"/>
<sequence length="256" mass="26175">MKIGILGAGAMGSAIIKGLLRDFAPTDLYVKGGRLAPMQALQQQLGFNLMTSNEELTAAPIDLLFVVTPAKVTLAALKDLQALPSHVAIVSAVSGISLAELAELFPQAPIARIIPNTPVSVNAGTTGVAYGEKAATDKTAIAKTLATLGDVIEVPEANLGILGTVGGCGPAFVDIFMEAMADAAVQNGLPRQLAYQVVSSMVKGSAQLAFETPGNPANLKDAVTSPGGTTIQGVVALEKNGFRYAVIDAVNAANHN</sequence>
<dbReference type="Gene3D" id="3.40.50.720">
    <property type="entry name" value="NAD(P)-binding Rossmann-like Domain"/>
    <property type="match status" value="1"/>
</dbReference>
<dbReference type="Gene3D" id="1.10.3730.10">
    <property type="entry name" value="ProC C-terminal domain-like"/>
    <property type="match status" value="1"/>
</dbReference>
<dbReference type="Proteomes" id="UP000051672">
    <property type="component" value="Unassembled WGS sequence"/>
</dbReference>
<gene>
    <name evidence="6" type="primary">proC</name>
    <name evidence="12" type="ORF">FC34_GL000982</name>
</gene>
<dbReference type="PROSITE" id="PS00521">
    <property type="entry name" value="P5CR"/>
    <property type="match status" value="1"/>
</dbReference>
<dbReference type="EC" id="1.5.1.2" evidence="6 7"/>
<evidence type="ECO:0000256" key="7">
    <source>
        <dbReference type="NCBIfam" id="TIGR00112"/>
    </source>
</evidence>
<dbReference type="UniPathway" id="UPA00098">
    <property type="reaction ID" value="UER00361"/>
</dbReference>
<evidence type="ECO:0000313" key="12">
    <source>
        <dbReference type="EMBL" id="KRM72000.1"/>
    </source>
</evidence>
<dbReference type="InterPro" id="IPR053790">
    <property type="entry name" value="P5CR-like_CS"/>
</dbReference>
<dbReference type="EMBL" id="AYZQ01000002">
    <property type="protein sequence ID" value="KRM72000.1"/>
    <property type="molecule type" value="Genomic_DNA"/>
</dbReference>
<evidence type="ECO:0000256" key="1">
    <source>
        <dbReference type="ARBA" id="ARBA00005525"/>
    </source>
</evidence>
<dbReference type="FunFam" id="1.10.3730.10:FF:000001">
    <property type="entry name" value="Pyrroline-5-carboxylate reductase"/>
    <property type="match status" value="1"/>
</dbReference>
<dbReference type="PATRIC" id="fig|1423727.3.peg.989"/>
<feature type="domain" description="Pyrroline-5-carboxylate reductase dimerisation" evidence="11">
    <location>
        <begin position="156"/>
        <end position="254"/>
    </location>
</feature>
<dbReference type="PIRSF" id="PIRSF000193">
    <property type="entry name" value="Pyrrol-5-carb_rd"/>
    <property type="match status" value="1"/>
</dbReference>
<dbReference type="STRING" id="1423727.FC34_GL000982"/>